<proteinExistence type="predicted"/>
<keyword evidence="3" id="KW-1185">Reference proteome</keyword>
<protein>
    <submittedName>
        <fullName evidence="2">Uncharacterized protein</fullName>
    </submittedName>
</protein>
<sequence length="388" mass="43734">HPAACTTEPGRPRPKMPALPTERKVDSAAANLARLQMRFPGFQVRPARPSDFRAMARIATNTFRDEHETSHFTRYRRSFDPTGRAEKLTKVEFEWRLATMHQNRRLLGRHFVVATHLRQPVEYMTKLEGAHEAREVLLGWAEFQEPMCALDAVGRPESQFPPGEDPFANASGKGREPTPLVGSGFAGIESILQSMEAKCEGYTVLIPPNSGAVYLRVAMEGFQRARLDDTEEWRRWCREFLPGCLGPTGDTQGRYLALRAIAVDSTHWGEGIERELLDWGIQKARSSNWDIVTLAPSVINPWTLDCFFDLGFKEVGCLDIFWGSQHALKWDCSTGRENSQRQRKADKVALPKSSKAATSAIEGEEPEGESAKKLPQVGTFRRSRLRRP</sequence>
<feature type="region of interest" description="Disordered" evidence="1">
    <location>
        <begin position="1"/>
        <end position="21"/>
    </location>
</feature>
<dbReference type="AlphaFoldDB" id="A0AAN7C6G7"/>
<organism evidence="2 3">
    <name type="scientific">Achaetomium macrosporum</name>
    <dbReference type="NCBI Taxonomy" id="79813"/>
    <lineage>
        <taxon>Eukaryota</taxon>
        <taxon>Fungi</taxon>
        <taxon>Dikarya</taxon>
        <taxon>Ascomycota</taxon>
        <taxon>Pezizomycotina</taxon>
        <taxon>Sordariomycetes</taxon>
        <taxon>Sordariomycetidae</taxon>
        <taxon>Sordariales</taxon>
        <taxon>Chaetomiaceae</taxon>
        <taxon>Achaetomium</taxon>
    </lineage>
</organism>
<accession>A0AAN7C6G7</accession>
<feature type="compositionally biased region" description="Basic and acidic residues" evidence="1">
    <location>
        <begin position="340"/>
        <end position="349"/>
    </location>
</feature>
<reference evidence="2" key="1">
    <citation type="journal article" date="2023" name="Mol. Phylogenet. Evol.">
        <title>Genome-scale phylogeny and comparative genomics of the fungal order Sordariales.</title>
        <authorList>
            <person name="Hensen N."/>
            <person name="Bonometti L."/>
            <person name="Westerberg I."/>
            <person name="Brannstrom I.O."/>
            <person name="Guillou S."/>
            <person name="Cros-Aarteil S."/>
            <person name="Calhoun S."/>
            <person name="Haridas S."/>
            <person name="Kuo A."/>
            <person name="Mondo S."/>
            <person name="Pangilinan J."/>
            <person name="Riley R."/>
            <person name="LaButti K."/>
            <person name="Andreopoulos B."/>
            <person name="Lipzen A."/>
            <person name="Chen C."/>
            <person name="Yan M."/>
            <person name="Daum C."/>
            <person name="Ng V."/>
            <person name="Clum A."/>
            <person name="Steindorff A."/>
            <person name="Ohm R.A."/>
            <person name="Martin F."/>
            <person name="Silar P."/>
            <person name="Natvig D.O."/>
            <person name="Lalanne C."/>
            <person name="Gautier V."/>
            <person name="Ament-Velasquez S.L."/>
            <person name="Kruys A."/>
            <person name="Hutchinson M.I."/>
            <person name="Powell A.J."/>
            <person name="Barry K."/>
            <person name="Miller A.N."/>
            <person name="Grigoriev I.V."/>
            <person name="Debuchy R."/>
            <person name="Gladieux P."/>
            <person name="Hiltunen Thoren M."/>
            <person name="Johannesson H."/>
        </authorList>
    </citation>
    <scope>NUCLEOTIDE SEQUENCE</scope>
    <source>
        <strain evidence="2">CBS 532.94</strain>
    </source>
</reference>
<feature type="region of interest" description="Disordered" evidence="1">
    <location>
        <begin position="340"/>
        <end position="388"/>
    </location>
</feature>
<comment type="caution">
    <text evidence="2">The sequence shown here is derived from an EMBL/GenBank/DDBJ whole genome shotgun (WGS) entry which is preliminary data.</text>
</comment>
<evidence type="ECO:0000313" key="2">
    <source>
        <dbReference type="EMBL" id="KAK4236316.1"/>
    </source>
</evidence>
<dbReference type="Proteomes" id="UP001303760">
    <property type="component" value="Unassembled WGS sequence"/>
</dbReference>
<evidence type="ECO:0000313" key="3">
    <source>
        <dbReference type="Proteomes" id="UP001303760"/>
    </source>
</evidence>
<dbReference type="InterPro" id="IPR016181">
    <property type="entry name" value="Acyl_CoA_acyltransferase"/>
</dbReference>
<feature type="non-terminal residue" evidence="2">
    <location>
        <position position="1"/>
    </location>
</feature>
<dbReference type="Gene3D" id="3.40.630.30">
    <property type="match status" value="1"/>
</dbReference>
<dbReference type="SUPFAM" id="SSF55729">
    <property type="entry name" value="Acyl-CoA N-acyltransferases (Nat)"/>
    <property type="match status" value="1"/>
</dbReference>
<name>A0AAN7C6G7_9PEZI</name>
<gene>
    <name evidence="2" type="ORF">C8A03DRAFT_17016</name>
</gene>
<dbReference type="EMBL" id="MU860200">
    <property type="protein sequence ID" value="KAK4236316.1"/>
    <property type="molecule type" value="Genomic_DNA"/>
</dbReference>
<evidence type="ECO:0000256" key="1">
    <source>
        <dbReference type="SAM" id="MobiDB-lite"/>
    </source>
</evidence>
<reference evidence="2" key="2">
    <citation type="submission" date="2023-05" db="EMBL/GenBank/DDBJ databases">
        <authorList>
            <consortium name="Lawrence Berkeley National Laboratory"/>
            <person name="Steindorff A."/>
            <person name="Hensen N."/>
            <person name="Bonometti L."/>
            <person name="Westerberg I."/>
            <person name="Brannstrom I.O."/>
            <person name="Guillou S."/>
            <person name="Cros-Aarteil S."/>
            <person name="Calhoun S."/>
            <person name="Haridas S."/>
            <person name="Kuo A."/>
            <person name="Mondo S."/>
            <person name="Pangilinan J."/>
            <person name="Riley R."/>
            <person name="Labutti K."/>
            <person name="Andreopoulos B."/>
            <person name="Lipzen A."/>
            <person name="Chen C."/>
            <person name="Yanf M."/>
            <person name="Daum C."/>
            <person name="Ng V."/>
            <person name="Clum A."/>
            <person name="Ohm R."/>
            <person name="Martin F."/>
            <person name="Silar P."/>
            <person name="Natvig D."/>
            <person name="Lalanne C."/>
            <person name="Gautier V."/>
            <person name="Ament-Velasquez S.L."/>
            <person name="Kruys A."/>
            <person name="Hutchinson M.I."/>
            <person name="Powell A.J."/>
            <person name="Barry K."/>
            <person name="Miller A.N."/>
            <person name="Grigoriev I.V."/>
            <person name="Debuchy R."/>
            <person name="Gladieux P."/>
            <person name="Thoren M.H."/>
            <person name="Johannesson H."/>
        </authorList>
    </citation>
    <scope>NUCLEOTIDE SEQUENCE</scope>
    <source>
        <strain evidence="2">CBS 532.94</strain>
    </source>
</reference>